<dbReference type="Gene3D" id="3.30.160.60">
    <property type="entry name" value="Classic Zinc Finger"/>
    <property type="match status" value="10"/>
</dbReference>
<feature type="domain" description="C2H2-type" evidence="13">
    <location>
        <begin position="574"/>
        <end position="596"/>
    </location>
</feature>
<dbReference type="FunFam" id="3.30.160.60:FF:000075">
    <property type="entry name" value="Putative zinc finger protein 536"/>
    <property type="match status" value="1"/>
</dbReference>
<feature type="compositionally biased region" description="Polar residues" evidence="12">
    <location>
        <begin position="957"/>
        <end position="966"/>
    </location>
</feature>
<evidence type="ECO:0000256" key="11">
    <source>
        <dbReference type="PROSITE-ProRule" id="PRU00042"/>
    </source>
</evidence>
<evidence type="ECO:0000256" key="8">
    <source>
        <dbReference type="ARBA" id="ARBA00023125"/>
    </source>
</evidence>
<feature type="region of interest" description="Disordered" evidence="12">
    <location>
        <begin position="310"/>
        <end position="433"/>
    </location>
</feature>
<evidence type="ECO:0000256" key="7">
    <source>
        <dbReference type="ARBA" id="ARBA00023015"/>
    </source>
</evidence>
<name>A0A1B6KYT6_9HEMI</name>
<feature type="compositionally biased region" description="Low complexity" evidence="12">
    <location>
        <begin position="230"/>
        <end position="239"/>
    </location>
</feature>
<evidence type="ECO:0000313" key="14">
    <source>
        <dbReference type="EMBL" id="JAT16571.1"/>
    </source>
</evidence>
<dbReference type="InterPro" id="IPR050752">
    <property type="entry name" value="C2H2-ZF_domain"/>
</dbReference>
<dbReference type="GO" id="GO:0005634">
    <property type="term" value="C:nucleus"/>
    <property type="evidence" value="ECO:0007669"/>
    <property type="project" value="UniProtKB-SubCell"/>
</dbReference>
<sequence length="1039" mass="119890">MDSKKSWSLGFEFVDIEIIDHKNESEEEKHTTKFQCDQCSLFFWNKEKLVQHEKKHVTETEESVTCRYCNKTLTITEESRESYANRKCETCEYRCSKCPQRFLRHSSLLNHEKNHILPRTKRVSLTSKIGLKTSINRAKVPRKRKAEKPIEQPSDAINKEKENSKQGINPKKKLKVQSELLVVKDSEIHYNDEVLPNVSKSPKRLPLRTSKSLQEEKLGAKKNKVNTTISDSPPSGSSSENAVNYKPFSCHICGETFATDSTLLEHIRSHGDVAKGFKCKHCGDEFDDIYKMQFHLAICPFAEDELETSIKKNSPPPFITKPTLTSNGTPRKRGRPRKINLDISVDDDEEPVDDSDSIRTKRISRKRKTYEHTESVGKVPKSVRTQLPKRSRSDSTPKPPLIDSSSGFEKEESDCEDYVEDNPEYSQSCEDVETLTPRNEHLDSGEEDTKKVHACPFPRCGIKFTREKALLCHMRNHNDDFDESMKCHKCDIPFDDLQSLRKHINDCKGVKEERDDDFEEPEYPEVDDQNDATFHTFQKSQGSFMCKVCGRAYYSAAKLKSHNCQGANPLSMKFPCRLCGEELINQNSLKNHFKIHHPLSKVYQCPKCLLEFDDLMEANDHMLSHVKCSYECSVCLEKMNSKSSLIKHYAQEHSGVDRSVCGICNKKYSDPSALSKHRHVHTGERPYQCPICYMTFTLKNSQVVHLRRHTNYRPYKCKHCPKTFFNCGDLKKHTRMHTGERPYQCHVCKVRFPLKESLNNHVKTHWKIRPYKCPQCPKAFNSKTYLKYHIVIHWGVKPFQCPMCSESYYHLGSVRNHIKKHHINKFAKDFQCKVCRKDQGDPLQLLQHLMLHRYDIIKEAGYHNDLTNLTLIDPKPEFKEKDKGGRPKKQDLRKIKPVSTAKPTKGRPRKYPVTVAEPTLSAKKKGRQRKNRIEDAGPTSGKREKGRQRKPRKNRVSSDIGNQCQENDWVADNDSDGESDDTIEGVLEANEIKLEDDSDTGVYEVATFQPVVKEEFACTMCNAVFTDMESLVNHVHIHI</sequence>
<evidence type="ECO:0000256" key="6">
    <source>
        <dbReference type="ARBA" id="ARBA00022833"/>
    </source>
</evidence>
<keyword evidence="10" id="KW-0539">Nucleus</keyword>
<feature type="compositionally biased region" description="Acidic residues" evidence="12">
    <location>
        <begin position="969"/>
        <end position="981"/>
    </location>
</feature>
<feature type="domain" description="C2H2-type" evidence="13">
    <location>
        <begin position="715"/>
        <end position="742"/>
    </location>
</feature>
<feature type="domain" description="C2H2-type" evidence="13">
    <location>
        <begin position="799"/>
        <end position="826"/>
    </location>
</feature>
<dbReference type="EMBL" id="GEBQ01023406">
    <property type="protein sequence ID" value="JAT16571.1"/>
    <property type="molecule type" value="Transcribed_RNA"/>
</dbReference>
<gene>
    <name evidence="14" type="ORF">g.25433</name>
</gene>
<dbReference type="Pfam" id="PF00096">
    <property type="entry name" value="zf-C2H2"/>
    <property type="match status" value="5"/>
</dbReference>
<feature type="region of interest" description="Disordered" evidence="12">
    <location>
        <begin position="137"/>
        <end position="171"/>
    </location>
</feature>
<dbReference type="PANTHER" id="PTHR24384:SF189">
    <property type="entry name" value="C2H2-TYPE DOMAIN-CONTAINING PROTEIN-RELATED"/>
    <property type="match status" value="1"/>
</dbReference>
<feature type="domain" description="C2H2-type" evidence="13">
    <location>
        <begin position="630"/>
        <end position="658"/>
    </location>
</feature>
<feature type="domain" description="C2H2-type" evidence="13">
    <location>
        <begin position="743"/>
        <end position="770"/>
    </location>
</feature>
<evidence type="ECO:0000256" key="4">
    <source>
        <dbReference type="ARBA" id="ARBA00022737"/>
    </source>
</evidence>
<dbReference type="GO" id="GO:0008270">
    <property type="term" value="F:zinc ion binding"/>
    <property type="evidence" value="ECO:0007669"/>
    <property type="project" value="UniProtKB-KW"/>
</dbReference>
<keyword evidence="7" id="KW-0805">Transcription regulation</keyword>
<feature type="compositionally biased region" description="Basic residues" evidence="12">
    <location>
        <begin position="944"/>
        <end position="955"/>
    </location>
</feature>
<dbReference type="FunFam" id="3.30.160.60:FF:000446">
    <property type="entry name" value="Zinc finger protein"/>
    <property type="match status" value="1"/>
</dbReference>
<evidence type="ECO:0000256" key="1">
    <source>
        <dbReference type="ARBA" id="ARBA00004123"/>
    </source>
</evidence>
<accession>A0A1B6KYT6</accession>
<feature type="region of interest" description="Disordered" evidence="12">
    <location>
        <begin position="876"/>
        <end position="981"/>
    </location>
</feature>
<feature type="region of interest" description="Disordered" evidence="12">
    <location>
        <begin position="195"/>
        <end position="240"/>
    </location>
</feature>
<comment type="subcellular location">
    <subcellularLocation>
        <location evidence="1">Nucleus</location>
    </subcellularLocation>
</comment>
<evidence type="ECO:0000256" key="3">
    <source>
        <dbReference type="ARBA" id="ARBA00022723"/>
    </source>
</evidence>
<keyword evidence="9" id="KW-0804">Transcription</keyword>
<dbReference type="AlphaFoldDB" id="A0A1B6KYT6"/>
<dbReference type="FunFam" id="3.30.160.60:FF:000870">
    <property type="entry name" value="zinc finger protein 197 isoform X1"/>
    <property type="match status" value="1"/>
</dbReference>
<feature type="compositionally biased region" description="Acidic residues" evidence="12">
    <location>
        <begin position="411"/>
        <end position="423"/>
    </location>
</feature>
<evidence type="ECO:0000256" key="5">
    <source>
        <dbReference type="ARBA" id="ARBA00022771"/>
    </source>
</evidence>
<evidence type="ECO:0000256" key="2">
    <source>
        <dbReference type="ARBA" id="ARBA00006991"/>
    </source>
</evidence>
<proteinExistence type="inferred from homology"/>
<feature type="domain" description="C2H2-type" evidence="13">
    <location>
        <begin position="34"/>
        <end position="61"/>
    </location>
</feature>
<reference evidence="14" key="1">
    <citation type="submission" date="2015-11" db="EMBL/GenBank/DDBJ databases">
        <title>De novo transcriptome assembly of four potential Pierce s Disease insect vectors from Arizona vineyards.</title>
        <authorList>
            <person name="Tassone E.E."/>
        </authorList>
    </citation>
    <scope>NUCLEOTIDE SEQUENCE</scope>
</reference>
<feature type="domain" description="C2H2-type" evidence="13">
    <location>
        <begin position="248"/>
        <end position="270"/>
    </location>
</feature>
<dbReference type="PANTHER" id="PTHR24384">
    <property type="entry name" value="FINGER PUTATIVE TRANSCRIPTION FACTOR FAMILY-RELATED"/>
    <property type="match status" value="1"/>
</dbReference>
<dbReference type="PROSITE" id="PS00028">
    <property type="entry name" value="ZINC_FINGER_C2H2_1"/>
    <property type="match status" value="12"/>
</dbReference>
<keyword evidence="6" id="KW-0862">Zinc</keyword>
<keyword evidence="8" id="KW-0238">DNA-binding</keyword>
<feature type="domain" description="C2H2-type" evidence="13">
    <location>
        <begin position="93"/>
        <end position="120"/>
    </location>
</feature>
<dbReference type="GO" id="GO:0000981">
    <property type="term" value="F:DNA-binding transcription factor activity, RNA polymerase II-specific"/>
    <property type="evidence" value="ECO:0007669"/>
    <property type="project" value="TreeGrafter"/>
</dbReference>
<dbReference type="SUPFAM" id="SSF57667">
    <property type="entry name" value="beta-beta-alpha zinc fingers"/>
    <property type="match status" value="6"/>
</dbReference>
<dbReference type="InterPro" id="IPR036236">
    <property type="entry name" value="Znf_C2H2_sf"/>
</dbReference>
<dbReference type="SMART" id="SM00355">
    <property type="entry name" value="ZnF_C2H2"/>
    <property type="match status" value="18"/>
</dbReference>
<dbReference type="InterPro" id="IPR013087">
    <property type="entry name" value="Znf_C2H2_type"/>
</dbReference>
<evidence type="ECO:0000256" key="9">
    <source>
        <dbReference type="ARBA" id="ARBA00023163"/>
    </source>
</evidence>
<evidence type="ECO:0000256" key="12">
    <source>
        <dbReference type="SAM" id="MobiDB-lite"/>
    </source>
</evidence>
<keyword evidence="3" id="KW-0479">Metal-binding</keyword>
<feature type="compositionally biased region" description="Basic residues" evidence="12">
    <location>
        <begin position="360"/>
        <end position="369"/>
    </location>
</feature>
<feature type="compositionally biased region" description="Acidic residues" evidence="12">
    <location>
        <begin position="344"/>
        <end position="355"/>
    </location>
</feature>
<organism evidence="14">
    <name type="scientific">Graphocephala atropunctata</name>
    <dbReference type="NCBI Taxonomy" id="36148"/>
    <lineage>
        <taxon>Eukaryota</taxon>
        <taxon>Metazoa</taxon>
        <taxon>Ecdysozoa</taxon>
        <taxon>Arthropoda</taxon>
        <taxon>Hexapoda</taxon>
        <taxon>Insecta</taxon>
        <taxon>Pterygota</taxon>
        <taxon>Neoptera</taxon>
        <taxon>Paraneoptera</taxon>
        <taxon>Hemiptera</taxon>
        <taxon>Auchenorrhyncha</taxon>
        <taxon>Membracoidea</taxon>
        <taxon>Cicadellidae</taxon>
        <taxon>Cicadellinae</taxon>
        <taxon>Cicadellini</taxon>
        <taxon>Graphocephala</taxon>
    </lineage>
</organism>
<dbReference type="GO" id="GO:0000978">
    <property type="term" value="F:RNA polymerase II cis-regulatory region sequence-specific DNA binding"/>
    <property type="evidence" value="ECO:0007669"/>
    <property type="project" value="TreeGrafter"/>
</dbReference>
<feature type="domain" description="C2H2-type" evidence="13">
    <location>
        <begin position="659"/>
        <end position="686"/>
    </location>
</feature>
<dbReference type="PROSITE" id="PS50157">
    <property type="entry name" value="ZINC_FINGER_C2H2_2"/>
    <property type="match status" value="13"/>
</dbReference>
<evidence type="ECO:0000259" key="13">
    <source>
        <dbReference type="PROSITE" id="PS50157"/>
    </source>
</evidence>
<evidence type="ECO:0000256" key="10">
    <source>
        <dbReference type="ARBA" id="ARBA00023242"/>
    </source>
</evidence>
<feature type="domain" description="C2H2-type" evidence="13">
    <location>
        <begin position="1016"/>
        <end position="1039"/>
    </location>
</feature>
<keyword evidence="4" id="KW-0677">Repeat</keyword>
<dbReference type="FunFam" id="3.30.160.60:FF:000065">
    <property type="entry name" value="B-cell CLL/lymphoma 6, member B"/>
    <property type="match status" value="1"/>
</dbReference>
<feature type="domain" description="C2H2-type" evidence="13">
    <location>
        <begin position="771"/>
        <end position="798"/>
    </location>
</feature>
<protein>
    <recommendedName>
        <fullName evidence="13">C2H2-type domain-containing protein</fullName>
    </recommendedName>
</protein>
<feature type="domain" description="C2H2-type" evidence="13">
    <location>
        <begin position="453"/>
        <end position="482"/>
    </location>
</feature>
<feature type="compositionally biased region" description="Basic and acidic residues" evidence="12">
    <location>
        <begin position="876"/>
        <end position="894"/>
    </location>
</feature>
<feature type="domain" description="C2H2-type" evidence="13">
    <location>
        <begin position="687"/>
        <end position="714"/>
    </location>
</feature>
<keyword evidence="5 11" id="KW-0863">Zinc-finger</keyword>
<comment type="similarity">
    <text evidence="2">Belongs to the krueppel C2H2-type zinc-finger protein family.</text>
</comment>